<sequence length="490" mass="56877">MNNQGKKIPCSVSLLTLNSARGLSACLESLKDFEEIIVCDGNSSDATQNIARAFGARVIKQYDTDEPETPCAMDKARVRERAMSSSTLPWRFFMDSDDTLSKEAVEEIRTIVSDSNPKHFVWRMPTRIFIDGREIKHEATYPSYQTRLVHERVGAHFRGPVHERLAFDEKKFPIGEMQNFYNFHWPRERVERYWDYLHTYAKRELQTAQYGTLSSFLYWSVYRRIKTILGYLLWRLPAMYLRWGFKNSMPLSIELTIVRYHLYVLFGDIKNYFATRAWYVLFVETLRGKDLNRILGNLAVCHFEAYGRVLDVGGDGHASYWRFLGQARWHNVTTLDIDPKAKPDFLVDLEKGDLPFPDNHFDTALLFNVLEHVHNRERLLRNIRRVLRRDGTLLGIVPFLVGVHPSPHDYTRLTGEGLMKLFKMAGFVRITISPIGRGPLCAAYAQTELILPRIFKLFLLPLILGLDALVLAARPAWREKFPLSYAFSVR</sequence>
<feature type="domain" description="Methyltransferase type 11" evidence="2">
    <location>
        <begin position="311"/>
        <end position="394"/>
    </location>
</feature>
<organism evidence="3 4">
    <name type="scientific">Candidatus Adlerbacteria bacterium RIFCSPLOWO2_01_FULL_51_16</name>
    <dbReference type="NCBI Taxonomy" id="1797243"/>
    <lineage>
        <taxon>Bacteria</taxon>
        <taxon>Candidatus Adleribacteriota</taxon>
    </lineage>
</organism>
<comment type="caution">
    <text evidence="3">The sequence shown here is derived from an EMBL/GenBank/DDBJ whole genome shotgun (WGS) entry which is preliminary data.</text>
</comment>
<evidence type="ECO:0000313" key="3">
    <source>
        <dbReference type="EMBL" id="OGC80272.1"/>
    </source>
</evidence>
<protein>
    <recommendedName>
        <fullName evidence="5">Glycosyltransferase 2-like domain-containing protein</fullName>
    </recommendedName>
</protein>
<dbReference type="InterPro" id="IPR029063">
    <property type="entry name" value="SAM-dependent_MTases_sf"/>
</dbReference>
<dbReference type="Gene3D" id="3.90.550.10">
    <property type="entry name" value="Spore Coat Polysaccharide Biosynthesis Protein SpsA, Chain A"/>
    <property type="match status" value="1"/>
</dbReference>
<dbReference type="Pfam" id="PF08241">
    <property type="entry name" value="Methyltransf_11"/>
    <property type="match status" value="1"/>
</dbReference>
<dbReference type="GO" id="GO:0008757">
    <property type="term" value="F:S-adenosylmethionine-dependent methyltransferase activity"/>
    <property type="evidence" value="ECO:0007669"/>
    <property type="project" value="InterPro"/>
</dbReference>
<reference evidence="3 4" key="1">
    <citation type="journal article" date="2016" name="Nat. Commun.">
        <title>Thousands of microbial genomes shed light on interconnected biogeochemical processes in an aquifer system.</title>
        <authorList>
            <person name="Anantharaman K."/>
            <person name="Brown C.T."/>
            <person name="Hug L.A."/>
            <person name="Sharon I."/>
            <person name="Castelle C.J."/>
            <person name="Probst A.J."/>
            <person name="Thomas B.C."/>
            <person name="Singh A."/>
            <person name="Wilkins M.J."/>
            <person name="Karaoz U."/>
            <person name="Brodie E.L."/>
            <person name="Williams K.H."/>
            <person name="Hubbard S.S."/>
            <person name="Banfield J.F."/>
        </authorList>
    </citation>
    <scope>NUCLEOTIDE SEQUENCE [LARGE SCALE GENOMIC DNA]</scope>
</reference>
<dbReference type="PANTHER" id="PTHR43630:SF2">
    <property type="entry name" value="GLYCOSYLTRANSFERASE"/>
    <property type="match status" value="1"/>
</dbReference>
<evidence type="ECO:0000259" key="2">
    <source>
        <dbReference type="Pfam" id="PF08241"/>
    </source>
</evidence>
<dbReference type="InterPro" id="IPR001173">
    <property type="entry name" value="Glyco_trans_2-like"/>
</dbReference>
<name>A0A1F4XF34_9BACT</name>
<accession>A0A1F4XF34</accession>
<proteinExistence type="predicted"/>
<dbReference type="CDD" id="cd02440">
    <property type="entry name" value="AdoMet_MTases"/>
    <property type="match status" value="1"/>
</dbReference>
<dbReference type="Gene3D" id="3.40.50.150">
    <property type="entry name" value="Vaccinia Virus protein VP39"/>
    <property type="match status" value="1"/>
</dbReference>
<evidence type="ECO:0000259" key="1">
    <source>
        <dbReference type="Pfam" id="PF00535"/>
    </source>
</evidence>
<dbReference type="InterPro" id="IPR029044">
    <property type="entry name" value="Nucleotide-diphossugar_trans"/>
</dbReference>
<dbReference type="AlphaFoldDB" id="A0A1F4XF34"/>
<dbReference type="SUPFAM" id="SSF53335">
    <property type="entry name" value="S-adenosyl-L-methionine-dependent methyltransferases"/>
    <property type="match status" value="1"/>
</dbReference>
<dbReference type="Proteomes" id="UP000176185">
    <property type="component" value="Unassembled WGS sequence"/>
</dbReference>
<gene>
    <name evidence="3" type="ORF">A2943_00140</name>
</gene>
<dbReference type="InterPro" id="IPR013216">
    <property type="entry name" value="Methyltransf_11"/>
</dbReference>
<dbReference type="SUPFAM" id="SSF53448">
    <property type="entry name" value="Nucleotide-diphospho-sugar transferases"/>
    <property type="match status" value="1"/>
</dbReference>
<dbReference type="Pfam" id="PF00535">
    <property type="entry name" value="Glycos_transf_2"/>
    <property type="match status" value="1"/>
</dbReference>
<dbReference type="PANTHER" id="PTHR43630">
    <property type="entry name" value="POLY-BETA-1,6-N-ACETYL-D-GLUCOSAMINE SYNTHASE"/>
    <property type="match status" value="1"/>
</dbReference>
<feature type="domain" description="Glycosyltransferase 2-like" evidence="1">
    <location>
        <begin position="12"/>
        <end position="117"/>
    </location>
</feature>
<evidence type="ECO:0000313" key="4">
    <source>
        <dbReference type="Proteomes" id="UP000176185"/>
    </source>
</evidence>
<dbReference type="EMBL" id="MEWX01000026">
    <property type="protein sequence ID" value="OGC80272.1"/>
    <property type="molecule type" value="Genomic_DNA"/>
</dbReference>
<dbReference type="STRING" id="1797243.A2943_00140"/>
<evidence type="ECO:0008006" key="5">
    <source>
        <dbReference type="Google" id="ProtNLM"/>
    </source>
</evidence>